<dbReference type="AlphaFoldDB" id="A0AAP0B1S1"/>
<comment type="caution">
    <text evidence="1">The sequence shown here is derived from an EMBL/GenBank/DDBJ whole genome shotgun (WGS) entry which is preliminary data.</text>
</comment>
<sequence length="368" mass="40628">MQRGRNLVNERMRRRGGGDWYLMKKEGGAVGFDLLKRPSSPNSLAAISCSPLLSAAIIPFPRSLIFYPPRPLSLACRGLSLLSARALLADCSSIRSLSIYYCSLDRAASLSCPHLGRDLLDCWCSVYLNGLLLTFLIRRRHLTVRITSPIRTLVAISWIAGVLETARPPRLFVTKESFIDDGFFKTGDTVAVDEDGYHVILGQNPFDLMVADWWGESSVSFLLEPSVSPFSRCDAGRIIWRDSKFLLRCNNSLAGFDDLPYDFPVGVLAQEAPHLLFILVWMKLNSHLILGSSPLVWIGDELICVPEKTLWIKCVIKRVDMGSGGVQDAAVIVLDMISRKTPKNGEEATSVPYCAAVVLPPAIASSEL</sequence>
<gene>
    <name evidence="1" type="primary">AAE13</name>
    <name evidence="1" type="ORF">KSP39_PZI019110</name>
</gene>
<organism evidence="1 2">
    <name type="scientific">Platanthera zijinensis</name>
    <dbReference type="NCBI Taxonomy" id="2320716"/>
    <lineage>
        <taxon>Eukaryota</taxon>
        <taxon>Viridiplantae</taxon>
        <taxon>Streptophyta</taxon>
        <taxon>Embryophyta</taxon>
        <taxon>Tracheophyta</taxon>
        <taxon>Spermatophyta</taxon>
        <taxon>Magnoliopsida</taxon>
        <taxon>Liliopsida</taxon>
        <taxon>Asparagales</taxon>
        <taxon>Orchidaceae</taxon>
        <taxon>Orchidoideae</taxon>
        <taxon>Orchideae</taxon>
        <taxon>Orchidinae</taxon>
        <taxon>Platanthera</taxon>
    </lineage>
</organism>
<name>A0AAP0B1S1_9ASPA</name>
<dbReference type="EMBL" id="JBBWWQ010000017">
    <property type="protein sequence ID" value="KAK8923910.1"/>
    <property type="molecule type" value="Genomic_DNA"/>
</dbReference>
<keyword evidence="2" id="KW-1185">Reference proteome</keyword>
<keyword evidence="1" id="KW-0436">Ligase</keyword>
<dbReference type="SUPFAM" id="SSF56801">
    <property type="entry name" value="Acetyl-CoA synthetase-like"/>
    <property type="match status" value="1"/>
</dbReference>
<dbReference type="Proteomes" id="UP001418222">
    <property type="component" value="Unassembled WGS sequence"/>
</dbReference>
<dbReference type="GO" id="GO:0016874">
    <property type="term" value="F:ligase activity"/>
    <property type="evidence" value="ECO:0007669"/>
    <property type="project" value="UniProtKB-KW"/>
</dbReference>
<dbReference type="Gene3D" id="2.30.38.10">
    <property type="entry name" value="Luciferase, Domain 3"/>
    <property type="match status" value="1"/>
</dbReference>
<evidence type="ECO:0000313" key="2">
    <source>
        <dbReference type="Proteomes" id="UP001418222"/>
    </source>
</evidence>
<evidence type="ECO:0000313" key="1">
    <source>
        <dbReference type="EMBL" id="KAK8923910.1"/>
    </source>
</evidence>
<protein>
    <submittedName>
        <fullName evidence="1">Malonate--CoA ligase</fullName>
    </submittedName>
</protein>
<reference evidence="1 2" key="1">
    <citation type="journal article" date="2022" name="Nat. Plants">
        <title>Genomes of leafy and leafless Platanthera orchids illuminate the evolution of mycoheterotrophy.</title>
        <authorList>
            <person name="Li M.H."/>
            <person name="Liu K.W."/>
            <person name="Li Z."/>
            <person name="Lu H.C."/>
            <person name="Ye Q.L."/>
            <person name="Zhang D."/>
            <person name="Wang J.Y."/>
            <person name="Li Y.F."/>
            <person name="Zhong Z.M."/>
            <person name="Liu X."/>
            <person name="Yu X."/>
            <person name="Liu D.K."/>
            <person name="Tu X.D."/>
            <person name="Liu B."/>
            <person name="Hao Y."/>
            <person name="Liao X.Y."/>
            <person name="Jiang Y.T."/>
            <person name="Sun W.H."/>
            <person name="Chen J."/>
            <person name="Chen Y.Q."/>
            <person name="Ai Y."/>
            <person name="Zhai J.W."/>
            <person name="Wu S.S."/>
            <person name="Zhou Z."/>
            <person name="Hsiao Y.Y."/>
            <person name="Wu W.L."/>
            <person name="Chen Y.Y."/>
            <person name="Lin Y.F."/>
            <person name="Hsu J.L."/>
            <person name="Li C.Y."/>
            <person name="Wang Z.W."/>
            <person name="Zhao X."/>
            <person name="Zhong W.Y."/>
            <person name="Ma X.K."/>
            <person name="Ma L."/>
            <person name="Huang J."/>
            <person name="Chen G.Z."/>
            <person name="Huang M.Z."/>
            <person name="Huang L."/>
            <person name="Peng D.H."/>
            <person name="Luo Y.B."/>
            <person name="Zou S.Q."/>
            <person name="Chen S.P."/>
            <person name="Lan S."/>
            <person name="Tsai W.C."/>
            <person name="Van de Peer Y."/>
            <person name="Liu Z.J."/>
        </authorList>
    </citation>
    <scope>NUCLEOTIDE SEQUENCE [LARGE SCALE GENOMIC DNA]</scope>
    <source>
        <strain evidence="1">Lor287</strain>
    </source>
</reference>
<proteinExistence type="predicted"/>
<accession>A0AAP0B1S1</accession>